<comment type="caution">
    <text evidence="4">The sequence shown here is derived from an EMBL/GenBank/DDBJ whole genome shotgun (WGS) entry which is preliminary data.</text>
</comment>
<protein>
    <submittedName>
        <fullName evidence="4">FAD-dependent oxidoreductase</fullName>
    </submittedName>
</protein>
<dbReference type="SUPFAM" id="SSF51905">
    <property type="entry name" value="FAD/NAD(P)-binding domain"/>
    <property type="match status" value="1"/>
</dbReference>
<name>A0ABQ4B4D3_9ACTN</name>
<dbReference type="PRINTS" id="PR00420">
    <property type="entry name" value="RNGMNOXGNASE"/>
</dbReference>
<reference evidence="4 5" key="1">
    <citation type="submission" date="2021-01" db="EMBL/GenBank/DDBJ databases">
        <title>Whole genome shotgun sequence of Actinoplanes palleronii NBRC 14916.</title>
        <authorList>
            <person name="Komaki H."/>
            <person name="Tamura T."/>
        </authorList>
    </citation>
    <scope>NUCLEOTIDE SEQUENCE [LARGE SCALE GENOMIC DNA]</scope>
    <source>
        <strain evidence="4 5">NBRC 14916</strain>
    </source>
</reference>
<dbReference type="InterPro" id="IPR050493">
    <property type="entry name" value="FAD-dep_Monooxygenase_BioMet"/>
</dbReference>
<evidence type="ECO:0000256" key="2">
    <source>
        <dbReference type="ARBA" id="ARBA00023033"/>
    </source>
</evidence>
<evidence type="ECO:0000256" key="1">
    <source>
        <dbReference type="ARBA" id="ARBA00023002"/>
    </source>
</evidence>
<dbReference type="EMBL" id="BOMS01000020">
    <property type="protein sequence ID" value="GIE65522.1"/>
    <property type="molecule type" value="Genomic_DNA"/>
</dbReference>
<evidence type="ECO:0000259" key="3">
    <source>
        <dbReference type="Pfam" id="PF01494"/>
    </source>
</evidence>
<dbReference type="InterPro" id="IPR036188">
    <property type="entry name" value="FAD/NAD-bd_sf"/>
</dbReference>
<dbReference type="Gene3D" id="3.50.50.60">
    <property type="entry name" value="FAD/NAD(P)-binding domain"/>
    <property type="match status" value="1"/>
</dbReference>
<keyword evidence="2" id="KW-0503">Monooxygenase</keyword>
<evidence type="ECO:0000313" key="4">
    <source>
        <dbReference type="EMBL" id="GIE65522.1"/>
    </source>
</evidence>
<keyword evidence="1" id="KW-0560">Oxidoreductase</keyword>
<sequence>MIGGGIAGTAAAIALQSAGFAPVVHERHERGAADERGAFLTVAVNGLHALRSLGLDPDKVLAKGFPTPVMALRGASGRVLAELPLGGPRSGPGLATTTIRRSDLYAAMRAEVEARGIPIVYGAALTRAVTGPDRVEAEFADGRRVHADLLVGADGLRSRTRRSLDPAGPEPHYLGLLNAGGFTAGPVAPGLAAPPGVMQMAFGKRAFFGWATAPDGSVWWFANPPAKQPIGPGTFTAASWRAHLITLFEDDPSSPAAELIKASDEIVGPWNTEDLFSVRVWHDTRTVLVGDAAHALAPTSGQGASQAIEDAVVLGHSLREHREPAAGLAAYAAARRPRVRKVAAHGRRGNSGKVLGPVGAAIRDAMMPALFTLLMRKGDPQAWILDHRLPPLPAAG</sequence>
<evidence type="ECO:0000313" key="5">
    <source>
        <dbReference type="Proteomes" id="UP000624709"/>
    </source>
</evidence>
<dbReference type="Proteomes" id="UP000624709">
    <property type="component" value="Unassembled WGS sequence"/>
</dbReference>
<organism evidence="4 5">
    <name type="scientific">Actinoplanes palleronii</name>
    <dbReference type="NCBI Taxonomy" id="113570"/>
    <lineage>
        <taxon>Bacteria</taxon>
        <taxon>Bacillati</taxon>
        <taxon>Actinomycetota</taxon>
        <taxon>Actinomycetes</taxon>
        <taxon>Micromonosporales</taxon>
        <taxon>Micromonosporaceae</taxon>
        <taxon>Actinoplanes</taxon>
    </lineage>
</organism>
<keyword evidence="5" id="KW-1185">Reference proteome</keyword>
<dbReference type="PANTHER" id="PTHR13789:SF309">
    <property type="entry name" value="PUTATIVE (AFU_ORTHOLOGUE AFUA_6G14510)-RELATED"/>
    <property type="match status" value="1"/>
</dbReference>
<dbReference type="InterPro" id="IPR002938">
    <property type="entry name" value="FAD-bd"/>
</dbReference>
<gene>
    <name evidence="4" type="ORF">Apa02nite_016300</name>
</gene>
<accession>A0ABQ4B4D3</accession>
<dbReference type="PANTHER" id="PTHR13789">
    <property type="entry name" value="MONOOXYGENASE"/>
    <property type="match status" value="1"/>
</dbReference>
<dbReference type="Pfam" id="PF01494">
    <property type="entry name" value="FAD_binding_3"/>
    <property type="match status" value="1"/>
</dbReference>
<feature type="domain" description="FAD-binding" evidence="3">
    <location>
        <begin position="2"/>
        <end position="343"/>
    </location>
</feature>
<proteinExistence type="predicted"/>